<dbReference type="PANTHER" id="PTHR42954">
    <property type="entry name" value="FE(2+) TRANSPORT PROTEIN A"/>
    <property type="match status" value="1"/>
</dbReference>
<dbReference type="GO" id="GO:0046914">
    <property type="term" value="F:transition metal ion binding"/>
    <property type="evidence" value="ECO:0007669"/>
    <property type="project" value="InterPro"/>
</dbReference>
<evidence type="ECO:0000313" key="3">
    <source>
        <dbReference type="EMBL" id="HED10568.1"/>
    </source>
</evidence>
<dbReference type="EMBL" id="DRLD01000213">
    <property type="protein sequence ID" value="HED10568.1"/>
    <property type="molecule type" value="Genomic_DNA"/>
</dbReference>
<comment type="caution">
    <text evidence="3">The sequence shown here is derived from an EMBL/GenBank/DDBJ whole genome shotgun (WGS) entry which is preliminary data.</text>
</comment>
<accession>A0A7V1LM66</accession>
<dbReference type="InterPro" id="IPR008988">
    <property type="entry name" value="Transcriptional_repressor_C"/>
</dbReference>
<protein>
    <submittedName>
        <fullName evidence="3">Ferrous iron transport protein A</fullName>
    </submittedName>
</protein>
<sequence>MRTLNDLKPGETAVIKSFTENDADMDYLMELGIMEGTTVTFVKCAPLGDPIEIDVRGYHLSLRRSRARCIRVN</sequence>
<dbReference type="Gene3D" id="2.30.30.90">
    <property type="match status" value="1"/>
</dbReference>
<gene>
    <name evidence="3" type="ORF">ENJ10_07750</name>
</gene>
<name>A0A7V1LM66_CALAY</name>
<feature type="domain" description="Ferrous iron transporter FeoA-like" evidence="2">
    <location>
        <begin position="2"/>
        <end position="73"/>
    </location>
</feature>
<dbReference type="SMART" id="SM00899">
    <property type="entry name" value="FeoA"/>
    <property type="match status" value="1"/>
</dbReference>
<reference evidence="3" key="1">
    <citation type="journal article" date="2020" name="mSystems">
        <title>Genome- and Community-Level Interaction Insights into Carbon Utilization and Element Cycling Functions of Hydrothermarchaeota in Hydrothermal Sediment.</title>
        <authorList>
            <person name="Zhou Z."/>
            <person name="Liu Y."/>
            <person name="Xu W."/>
            <person name="Pan J."/>
            <person name="Luo Z.H."/>
            <person name="Li M."/>
        </authorList>
    </citation>
    <scope>NUCLEOTIDE SEQUENCE [LARGE SCALE GENOMIC DNA]</scope>
    <source>
        <strain evidence="3">HyVt-456</strain>
    </source>
</reference>
<dbReference type="InterPro" id="IPR007167">
    <property type="entry name" value="Fe-transptr_FeoA-like"/>
</dbReference>
<keyword evidence="1" id="KW-0408">Iron</keyword>
<evidence type="ECO:0000259" key="2">
    <source>
        <dbReference type="SMART" id="SM00899"/>
    </source>
</evidence>
<dbReference type="InterPro" id="IPR052713">
    <property type="entry name" value="FeoA"/>
</dbReference>
<dbReference type="AlphaFoldDB" id="A0A7V1LM66"/>
<organism evidence="3">
    <name type="scientific">Caldithrix abyssi</name>
    <dbReference type="NCBI Taxonomy" id="187145"/>
    <lineage>
        <taxon>Bacteria</taxon>
        <taxon>Pseudomonadati</taxon>
        <taxon>Calditrichota</taxon>
        <taxon>Calditrichia</taxon>
        <taxon>Calditrichales</taxon>
        <taxon>Calditrichaceae</taxon>
        <taxon>Caldithrix</taxon>
    </lineage>
</organism>
<dbReference type="Proteomes" id="UP000886005">
    <property type="component" value="Unassembled WGS sequence"/>
</dbReference>
<proteinExistence type="predicted"/>
<evidence type="ECO:0000256" key="1">
    <source>
        <dbReference type="ARBA" id="ARBA00023004"/>
    </source>
</evidence>
<dbReference type="InterPro" id="IPR038157">
    <property type="entry name" value="FeoA_core_dom"/>
</dbReference>
<dbReference type="SUPFAM" id="SSF50037">
    <property type="entry name" value="C-terminal domain of transcriptional repressors"/>
    <property type="match status" value="1"/>
</dbReference>
<dbReference type="Pfam" id="PF04023">
    <property type="entry name" value="FeoA"/>
    <property type="match status" value="1"/>
</dbReference>
<dbReference type="PANTHER" id="PTHR42954:SF2">
    <property type="entry name" value="FE(2+) TRANSPORT PROTEIN A"/>
    <property type="match status" value="1"/>
</dbReference>